<evidence type="ECO:0000256" key="2">
    <source>
        <dbReference type="SAM" id="SignalP"/>
    </source>
</evidence>
<feature type="compositionally biased region" description="Acidic residues" evidence="1">
    <location>
        <begin position="103"/>
        <end position="144"/>
    </location>
</feature>
<feature type="compositionally biased region" description="Basic and acidic residues" evidence="1">
    <location>
        <begin position="91"/>
        <end position="102"/>
    </location>
</feature>
<dbReference type="eggNOG" id="ENOG502R6GZ">
    <property type="taxonomic scope" value="Eukaryota"/>
</dbReference>
<organism evidence="3 4">
    <name type="scientific">Colletotrichum sublineola</name>
    <name type="common">Sorghum anthracnose fungus</name>
    <dbReference type="NCBI Taxonomy" id="1173701"/>
    <lineage>
        <taxon>Eukaryota</taxon>
        <taxon>Fungi</taxon>
        <taxon>Dikarya</taxon>
        <taxon>Ascomycota</taxon>
        <taxon>Pezizomycotina</taxon>
        <taxon>Sordariomycetes</taxon>
        <taxon>Hypocreomycetidae</taxon>
        <taxon>Glomerellales</taxon>
        <taxon>Glomerellaceae</taxon>
        <taxon>Colletotrichum</taxon>
        <taxon>Colletotrichum graminicola species complex</taxon>
    </lineage>
</organism>
<evidence type="ECO:0000313" key="3">
    <source>
        <dbReference type="EMBL" id="KDN60919.1"/>
    </source>
</evidence>
<dbReference type="Proteomes" id="UP000027238">
    <property type="component" value="Unassembled WGS sequence"/>
</dbReference>
<dbReference type="STRING" id="1173701.A0A066WZR3"/>
<reference evidence="4" key="1">
    <citation type="journal article" date="2014" name="Genome Announc.">
        <title>Draft genome sequence of Colletotrichum sublineola, a destructive pathogen of cultivated sorghum.</title>
        <authorList>
            <person name="Baroncelli R."/>
            <person name="Sanz-Martin J.M."/>
            <person name="Rech G.E."/>
            <person name="Sukno S.A."/>
            <person name="Thon M.R."/>
        </authorList>
    </citation>
    <scope>NUCLEOTIDE SEQUENCE [LARGE SCALE GENOMIC DNA]</scope>
    <source>
        <strain evidence="4">TX430BB</strain>
    </source>
</reference>
<gene>
    <name evidence="3" type="ORF">CSUB01_09032</name>
</gene>
<keyword evidence="4" id="KW-1185">Reference proteome</keyword>
<sequence>MTRHHRNLALHHLTVLTVLSTTVLPGAAAIEDLDAGDVPPECALACAPIAQLTERCEAAAEQQFGSVAVGRRWTTGKQRRQKGMKRSLQRMLEKSLSRRQEADGGEDEESDDSDSDNSDDSNDNDDDEEEEKKEKEEEEEEEDENRLASGNVAETEGNEDAATEANQEATGEAMRACVCGERGFDVAAVAFGYPTTHGQLWLHRGNRPPGVGEHDDDAASIEHPPPSSGAGRVRHGDVPASVARFADVDLFSAGGDDDAGPQPHVHHARHGV</sequence>
<dbReference type="AlphaFoldDB" id="A0A066WZR3"/>
<accession>A0A066WZR3</accession>
<dbReference type="HOGENOM" id="CLU_1023127_0_0_1"/>
<feature type="compositionally biased region" description="Basic residues" evidence="1">
    <location>
        <begin position="77"/>
        <end position="88"/>
    </location>
</feature>
<feature type="region of interest" description="Disordered" evidence="1">
    <location>
        <begin position="253"/>
        <end position="272"/>
    </location>
</feature>
<feature type="chain" id="PRO_5001629688" evidence="2">
    <location>
        <begin position="30"/>
        <end position="272"/>
    </location>
</feature>
<feature type="region of interest" description="Disordered" evidence="1">
    <location>
        <begin position="208"/>
        <end position="235"/>
    </location>
</feature>
<feature type="signal peptide" evidence="2">
    <location>
        <begin position="1"/>
        <end position="29"/>
    </location>
</feature>
<comment type="caution">
    <text evidence="3">The sequence shown here is derived from an EMBL/GenBank/DDBJ whole genome shotgun (WGS) entry which is preliminary data.</text>
</comment>
<dbReference type="EMBL" id="JMSE01001461">
    <property type="protein sequence ID" value="KDN60919.1"/>
    <property type="molecule type" value="Genomic_DNA"/>
</dbReference>
<protein>
    <submittedName>
        <fullName evidence="3">Uncharacterized protein</fullName>
    </submittedName>
</protein>
<feature type="region of interest" description="Disordered" evidence="1">
    <location>
        <begin position="75"/>
        <end position="168"/>
    </location>
</feature>
<evidence type="ECO:0000256" key="1">
    <source>
        <dbReference type="SAM" id="MobiDB-lite"/>
    </source>
</evidence>
<dbReference type="OMA" id="PECALAC"/>
<dbReference type="OrthoDB" id="4850566at2759"/>
<proteinExistence type="predicted"/>
<keyword evidence="2" id="KW-0732">Signal</keyword>
<evidence type="ECO:0000313" key="4">
    <source>
        <dbReference type="Proteomes" id="UP000027238"/>
    </source>
</evidence>
<name>A0A066WZR3_COLSU</name>